<feature type="compositionally biased region" description="Basic and acidic residues" evidence="1">
    <location>
        <begin position="1612"/>
        <end position="1634"/>
    </location>
</feature>
<dbReference type="PANTHER" id="PTHR22042">
    <property type="entry name" value="TANKYRASE 1 BINDING PROTEIN"/>
    <property type="match status" value="1"/>
</dbReference>
<feature type="compositionally biased region" description="Basic and acidic residues" evidence="1">
    <location>
        <begin position="1394"/>
        <end position="1403"/>
    </location>
</feature>
<reference evidence="3" key="1">
    <citation type="journal article" date="2013" name="Nat. Genet.">
        <title>The draft genomes of soft-shell turtle and green sea turtle yield insights into the development and evolution of the turtle-specific body plan.</title>
        <authorList>
            <person name="Wang Z."/>
            <person name="Pascual-Anaya J."/>
            <person name="Zadissa A."/>
            <person name="Li W."/>
            <person name="Niimura Y."/>
            <person name="Huang Z."/>
            <person name="Li C."/>
            <person name="White S."/>
            <person name="Xiong Z."/>
            <person name="Fang D."/>
            <person name="Wang B."/>
            <person name="Ming Y."/>
            <person name="Chen Y."/>
            <person name="Zheng Y."/>
            <person name="Kuraku S."/>
            <person name="Pignatelli M."/>
            <person name="Herrero J."/>
            <person name="Beal K."/>
            <person name="Nozawa M."/>
            <person name="Li Q."/>
            <person name="Wang J."/>
            <person name="Zhang H."/>
            <person name="Yu L."/>
            <person name="Shigenobu S."/>
            <person name="Wang J."/>
            <person name="Liu J."/>
            <person name="Flicek P."/>
            <person name="Searle S."/>
            <person name="Wang J."/>
            <person name="Kuratani S."/>
            <person name="Yin Y."/>
            <person name="Aken B."/>
            <person name="Zhang G."/>
            <person name="Irie N."/>
        </authorList>
    </citation>
    <scope>NUCLEOTIDE SEQUENCE [LARGE SCALE GENOMIC DNA]</scope>
</reference>
<evidence type="ECO:0000256" key="1">
    <source>
        <dbReference type="SAM" id="MobiDB-lite"/>
    </source>
</evidence>
<feature type="compositionally biased region" description="Basic and acidic residues" evidence="1">
    <location>
        <begin position="430"/>
        <end position="453"/>
    </location>
</feature>
<feature type="region of interest" description="Disordered" evidence="1">
    <location>
        <begin position="400"/>
        <end position="506"/>
    </location>
</feature>
<feature type="region of interest" description="Disordered" evidence="1">
    <location>
        <begin position="215"/>
        <end position="257"/>
    </location>
</feature>
<feature type="region of interest" description="Disordered" evidence="1">
    <location>
        <begin position="359"/>
        <end position="388"/>
    </location>
</feature>
<feature type="region of interest" description="Disordered" evidence="1">
    <location>
        <begin position="1062"/>
        <end position="1081"/>
    </location>
</feature>
<dbReference type="Proteomes" id="UP000031443">
    <property type="component" value="Unassembled WGS sequence"/>
</dbReference>
<feature type="compositionally biased region" description="Polar residues" evidence="1">
    <location>
        <begin position="1143"/>
        <end position="1161"/>
    </location>
</feature>
<dbReference type="InterPro" id="IPR040006">
    <property type="entry name" value="TNKS1BP1-like"/>
</dbReference>
<proteinExistence type="predicted"/>
<protein>
    <submittedName>
        <fullName evidence="2">Uncharacterized protein</fullName>
    </submittedName>
</protein>
<feature type="region of interest" description="Disordered" evidence="1">
    <location>
        <begin position="1117"/>
        <end position="1138"/>
    </location>
</feature>
<dbReference type="PANTHER" id="PTHR22042:SF3">
    <property type="entry name" value="RIKEN CDNA 2900026A02 GENE"/>
    <property type="match status" value="1"/>
</dbReference>
<feature type="compositionally biased region" description="Basic and acidic residues" evidence="1">
    <location>
        <begin position="460"/>
        <end position="486"/>
    </location>
</feature>
<feature type="region of interest" description="Disordered" evidence="1">
    <location>
        <begin position="62"/>
        <end position="94"/>
    </location>
</feature>
<feature type="compositionally biased region" description="Basic and acidic residues" evidence="1">
    <location>
        <begin position="1575"/>
        <end position="1586"/>
    </location>
</feature>
<feature type="compositionally biased region" description="Basic and acidic residues" evidence="1">
    <location>
        <begin position="244"/>
        <end position="257"/>
    </location>
</feature>
<feature type="region of interest" description="Disordered" evidence="1">
    <location>
        <begin position="1502"/>
        <end position="1638"/>
    </location>
</feature>
<feature type="region of interest" description="Disordered" evidence="1">
    <location>
        <begin position="1376"/>
        <end position="1426"/>
    </location>
</feature>
<feature type="compositionally biased region" description="Basic and acidic residues" evidence="1">
    <location>
        <begin position="1519"/>
        <end position="1544"/>
    </location>
</feature>
<feature type="compositionally biased region" description="Polar residues" evidence="1">
    <location>
        <begin position="416"/>
        <end position="428"/>
    </location>
</feature>
<dbReference type="EMBL" id="KB523138">
    <property type="protein sequence ID" value="EMP37177.1"/>
    <property type="molecule type" value="Genomic_DNA"/>
</dbReference>
<feature type="compositionally biased region" description="Polar residues" evidence="1">
    <location>
        <begin position="579"/>
        <end position="606"/>
    </location>
</feature>
<feature type="compositionally biased region" description="Basic and acidic residues" evidence="1">
    <location>
        <begin position="365"/>
        <end position="381"/>
    </location>
</feature>
<feature type="compositionally biased region" description="Polar residues" evidence="1">
    <location>
        <begin position="1120"/>
        <end position="1133"/>
    </location>
</feature>
<dbReference type="eggNOG" id="ENOG502QWAQ">
    <property type="taxonomic scope" value="Eukaryota"/>
</dbReference>
<keyword evidence="3" id="KW-1185">Reference proteome</keyword>
<sequence>MATRVEINSALASLTTIPDLNEITSEDKTQRTYINPLLDASNKAGLPSNPSTPIILEEKNKFGSTWRPATMPTPGSRPRLSPKPFSKDKPSDTFANVKPPVTALKPNNFVPKFSVYGQPTEEMTSAKVLSGDIPLLVDQKLIENESKGNNELVTNVTFYSSPSRNTVILFETASTEKSKVNLTRGKISEEHRTLGTIQTKEWQCNAKPEMISQLSVTSRKPEGDLHRQISFSSDPRPVSWNPHQSDEKNDTYEDPIGERTKDVAKYANSEAGLLTEVQRKLNHRPVSAVFLESLKDQKCSNLEVSEEKSPTEKSWVRKPRPLSMDLTAKFENKDVSLCRKTCPSDAIKETVPGIHFTDIDSQEQSEMRPKVEEIEPNKGDPSKSNLKCNNQDIDFFDVKNKSSEQNQKVFPKDLDSSSPNYTKDSIQISAKDKKYPWETKQKSKDEQNEKKIDIVTNLHGSEKKEMANNKSKTIKEVEILDQKETSRVLASENSTDSSKKENKTLRGSVKKHIRLFAGSESSITPMDTEPLPAATERENRNVNIQQRIRELTTENTDVKPGNLRRSLKSRPLSADLTKKFSSPASTNEIKPQKPTELNSDVTSETQENQKIKEMKPPPGTDCSETCAIGNQWKPRQTVQISEKAGQIERKGSFLRETQNLSLQSENSVSAKNNFEKELKPTTPAENAHVKTVRATMFDHNVQRHNVAAGHPVIDPTRKLTNEFEGKYDVVTLLGHNRRSGMEKKLQEKTSSKRECHGQSGVSGYVADAEKCGKTIYLNEDKKIAQAVPVEKHSSCEKCEKPTPKHVEDSLIYQRIEPRYEILQTFGERALSEAITVVPEDKAVTLKTRKSSVKEKRKPDGNVLHPDQPCGLDNKTDPLKEGSFISETKDMLDTSTKKFTFREPKDVFHSKCTLHEQITESNKNQSERVFITEKSSYATIKMPRNNQLYKLSVDPHPSTEVITADKEKSRVFGLRKYADSICVRKDLGLDVAALENERDKLRLVEPEEKVRRTSSSVSDLKISERWRRKTLPQDSSKQEEVIPLTQESIKRLSRTDSLQFDEGAIKKKSKKNKDGIESKEVNQTVSISPDDYLKKQVSPFEPKATYFAVTYQIPDKKEKSSVSTVNANENNQIPTEVESARVNLNSGSSRRSNPTSQQSYKNVRSIHCKDKSLEACVNKHWVKEEEQDILSLKNIYPVLGEHDNRRSCERGLDHAKEKIIDVDAFLLKQGLKNTIQPDLKGSGGKVSSYHEPKSTLHFRHLHKDSELLTQNKFGENIHDAFRVKTEDRYRSRVLDIDALMAEYKEESIKTSNIQEEKDDQFSDDPNMFYWEKSKYKKNVADKIPHSYNWKDWKNLDQSASITKQGICAEEHRRPENLTLHENSKEKLESCSPEWSKQKSKDRKFSPPHWGKPSSLSDKLINSPADTTGTRKKTFIIDEDQGKNLTSRLQSAKYTNNKVLPANPISVDQKLEVSLASDFSPDGGGSSGGLLQKKLFTKQQFTEMSVDDDQHKNVTRNSVNKNKESANKTSHESDFSNMKSKAEWNDRTSGFGNALPDLKRSYSEKNHPAKARGSMPLREDAKERRDQPQFRQSFPLESEENRLKKRSAYQQESFCHENKKDSEKEWTKQNSDRSGGKDLTVVPIQRRSRSFYKDRRAHHWTVFKYFGDIGYMYRGSVDVYHTIKAYVESMFLWIGSSQLRYRRGVDLDCGFTKTAKLRAAMKLQGEQNCQ</sequence>
<dbReference type="STRING" id="8469.M7C990"/>
<evidence type="ECO:0000313" key="3">
    <source>
        <dbReference type="Proteomes" id="UP000031443"/>
    </source>
</evidence>
<organism evidence="2 3">
    <name type="scientific">Chelonia mydas</name>
    <name type="common">Green sea-turtle</name>
    <name type="synonym">Chelonia agassizi</name>
    <dbReference type="NCBI Taxonomy" id="8469"/>
    <lineage>
        <taxon>Eukaryota</taxon>
        <taxon>Metazoa</taxon>
        <taxon>Chordata</taxon>
        <taxon>Craniata</taxon>
        <taxon>Vertebrata</taxon>
        <taxon>Euteleostomi</taxon>
        <taxon>Archelosauria</taxon>
        <taxon>Testudinata</taxon>
        <taxon>Testudines</taxon>
        <taxon>Cryptodira</taxon>
        <taxon>Durocryptodira</taxon>
        <taxon>Americhelydia</taxon>
        <taxon>Chelonioidea</taxon>
        <taxon>Cheloniidae</taxon>
        <taxon>Chelonia</taxon>
    </lineage>
</organism>
<feature type="region of interest" description="Disordered" evidence="1">
    <location>
        <begin position="847"/>
        <end position="878"/>
    </location>
</feature>
<evidence type="ECO:0000313" key="2">
    <source>
        <dbReference type="EMBL" id="EMP37177.1"/>
    </source>
</evidence>
<feature type="compositionally biased region" description="Basic and acidic residues" evidence="1">
    <location>
        <begin position="1555"/>
        <end position="1565"/>
    </location>
</feature>
<name>M7C990_CHEMY</name>
<feature type="region of interest" description="Disordered" evidence="1">
    <location>
        <begin position="1143"/>
        <end position="1162"/>
    </location>
</feature>
<feature type="region of interest" description="Disordered" evidence="1">
    <location>
        <begin position="552"/>
        <end position="621"/>
    </location>
</feature>
<gene>
    <name evidence="2" type="ORF">UY3_05708</name>
</gene>
<accession>M7C990</accession>